<name>A0A9E7CU28_9FLAO</name>
<dbReference type="InterPro" id="IPR036179">
    <property type="entry name" value="Ig-like_dom_sf"/>
</dbReference>
<sequence>MRKLYTNLFYLLVLVFFININSAVAQTLGKPDPQFSAPCADSDFNSYNVNFSWEAPLVASDNVFILEMSDREGSFSDPVELASVNNSNTTFDIVFNFSFPTNTSGANYRVRVKATNPALISPESDPFAAYYLNVDQPLIINNYEDVVLCGDSPGIISVDNFPNEQSYTWYKDGTIIGGENSASIFVTQTGLYYVEVDYGEFCSTDTASNIIEVFEGGTGTNENVTISANGSLDCESAGGSVTITSSINNPDYEYTWYRNGAVISGENTSSLITGEGGTYLLEILIGDCPIFSNELTIEGGAENEITIEPEGNIFLDDGETVTVTASGGDSYQWFNSDGDLISNTSSVDISEVGTYTLIAVSGTCEIERTIVATDNNSNKIQNVLTPNGDNINDTWQLPGRYAFNNNVEVIIYGPTGEVLFQINGYQNDWPQSTLTHNKNNPVYYYRILEGSNVLEQGSITLIQ</sequence>
<evidence type="ECO:0000313" key="3">
    <source>
        <dbReference type="Proteomes" id="UP000831290"/>
    </source>
</evidence>
<reference evidence="2" key="1">
    <citation type="submission" date="2022-03" db="EMBL/GenBank/DDBJ databases">
        <title>Description of Abyssus ytuae gen. nov., sp. nov., a novel member of the family Flavobacteriaceae isolated from the sediment of Mariana Trench.</title>
        <authorList>
            <person name="Zhang J."/>
            <person name="Xu X."/>
        </authorList>
    </citation>
    <scope>NUCLEOTIDE SEQUENCE</scope>
    <source>
        <strain evidence="2">MT3330</strain>
    </source>
</reference>
<gene>
    <name evidence="2" type="ORF">MQE35_08305</name>
</gene>
<organism evidence="2 3">
    <name type="scientific">Abyssalbus ytuae</name>
    <dbReference type="NCBI Taxonomy" id="2926907"/>
    <lineage>
        <taxon>Bacteria</taxon>
        <taxon>Pseudomonadati</taxon>
        <taxon>Bacteroidota</taxon>
        <taxon>Flavobacteriia</taxon>
        <taxon>Flavobacteriales</taxon>
        <taxon>Flavobacteriaceae</taxon>
        <taxon>Abyssalbus</taxon>
    </lineage>
</organism>
<dbReference type="Pfam" id="PF13585">
    <property type="entry name" value="CHU_C"/>
    <property type="match status" value="1"/>
</dbReference>
<protein>
    <submittedName>
        <fullName evidence="2">Gliding motility-associated C-terminal domain-containing protein</fullName>
    </submittedName>
</protein>
<feature type="chain" id="PRO_5039726916" evidence="1">
    <location>
        <begin position="26"/>
        <end position="463"/>
    </location>
</feature>
<accession>A0A9E7CU28</accession>
<dbReference type="CDD" id="cd00063">
    <property type="entry name" value="FN3"/>
    <property type="match status" value="1"/>
</dbReference>
<dbReference type="InterPro" id="IPR003961">
    <property type="entry name" value="FN3_dom"/>
</dbReference>
<dbReference type="Proteomes" id="UP000831290">
    <property type="component" value="Chromosome"/>
</dbReference>
<keyword evidence="1" id="KW-0732">Signal</keyword>
<dbReference type="InterPro" id="IPR026341">
    <property type="entry name" value="T9SS_type_B"/>
</dbReference>
<keyword evidence="3" id="KW-1185">Reference proteome</keyword>
<evidence type="ECO:0000313" key="2">
    <source>
        <dbReference type="EMBL" id="UOB19286.1"/>
    </source>
</evidence>
<dbReference type="InterPro" id="IPR036116">
    <property type="entry name" value="FN3_sf"/>
</dbReference>
<dbReference type="KEGG" id="fbm:MQE35_08305"/>
<dbReference type="NCBIfam" id="TIGR04131">
    <property type="entry name" value="Bac_Flav_CTERM"/>
    <property type="match status" value="1"/>
</dbReference>
<dbReference type="SUPFAM" id="SSF49265">
    <property type="entry name" value="Fibronectin type III"/>
    <property type="match status" value="1"/>
</dbReference>
<evidence type="ECO:0000256" key="1">
    <source>
        <dbReference type="SAM" id="SignalP"/>
    </source>
</evidence>
<dbReference type="EMBL" id="CP094358">
    <property type="protein sequence ID" value="UOB19286.1"/>
    <property type="molecule type" value="Genomic_DNA"/>
</dbReference>
<dbReference type="AlphaFoldDB" id="A0A9E7CU28"/>
<feature type="signal peptide" evidence="1">
    <location>
        <begin position="1"/>
        <end position="25"/>
    </location>
</feature>
<proteinExistence type="predicted"/>
<dbReference type="SUPFAM" id="SSF48726">
    <property type="entry name" value="Immunoglobulin"/>
    <property type="match status" value="1"/>
</dbReference>
<dbReference type="RefSeq" id="WP_255845902.1">
    <property type="nucleotide sequence ID" value="NZ_CP094358.1"/>
</dbReference>